<accession>A0A086T7S1</accession>
<evidence type="ECO:0000256" key="2">
    <source>
        <dbReference type="ARBA" id="ARBA00023012"/>
    </source>
</evidence>
<evidence type="ECO:0000259" key="5">
    <source>
        <dbReference type="PROSITE" id="PS50110"/>
    </source>
</evidence>
<dbReference type="SUPFAM" id="SSF52172">
    <property type="entry name" value="CheY-like"/>
    <property type="match status" value="1"/>
</dbReference>
<dbReference type="GO" id="GO:0000155">
    <property type="term" value="F:phosphorelay sensor kinase activity"/>
    <property type="evidence" value="ECO:0007669"/>
    <property type="project" value="InterPro"/>
</dbReference>
<dbReference type="CDD" id="cd17546">
    <property type="entry name" value="REC_hyHK_CKI1_RcsC-like"/>
    <property type="match status" value="1"/>
</dbReference>
<dbReference type="STRING" id="857340.A0A086T7S1"/>
<dbReference type="PANTHER" id="PTHR45339:SF1">
    <property type="entry name" value="HYBRID SIGNAL TRANSDUCTION HISTIDINE KINASE J"/>
    <property type="match status" value="1"/>
</dbReference>
<evidence type="ECO:0000256" key="1">
    <source>
        <dbReference type="ARBA" id="ARBA00022553"/>
    </source>
</evidence>
<keyword evidence="6" id="KW-0808">Transferase</keyword>
<keyword evidence="1 3" id="KW-0597">Phosphoprotein</keyword>
<keyword evidence="7" id="KW-1185">Reference proteome</keyword>
<dbReference type="Proteomes" id="UP000029964">
    <property type="component" value="Unassembled WGS sequence"/>
</dbReference>
<sequence length="731" mass="79980">MDTESVWAAVRMVASLAAADSTTCSNAATSGRIAPSGGSDTEAKQSLELELQKLALRVADLQERASRTDEPQRQFEEEAPLGGDEPGTDGTESIAENAEFAAERATGRTDGSDLLEDLAAELTSLQLELSEEHKNLQALQSAAHPSLENSPEGVESPTTVELLLREVDEVDGAHRKASQIMERLLSDTIPRLQEAMESSRHRQITVAHYLGNIWNELRTPINCINGTTQLALDSGPYERQREMLQVIKDSSDFLSDTIDDVMNLCRIESRTVRMAEAPFGLRRTLVGALASVASHPKAKGEDQDITLSAVGSVPENVMGDSDHLEDVIIKISRKALECAGPGGIVHVAITTPPPGAAALTGPRERTLQFTISPSHSAQGRDHWKRYLDMVQRMMNHSDMATGCRGGGVELLEVLICMRLIHLMGGRIWVDNGTYGKVHFTCTAKLLPEQDESKRSGLDVDSSQGVLFVTGANSRASPEFMAMFHQIGLYPDNVSIDEVSPFTRHRVKASISSSYRGVLVADSIATAAGLRSWKDYKRLPLVLLMDPSARISAKSSRDLRIASYISTVPHSLTDLSMAILDGLDHKTTWMPMPAVNWEALEVLFAEDNRINRRIGTKILEKHRCNITVAENGLEAVEAVKKKKFDLIILDDQMPGGSEASTLIREYEQREGVRQTPIMAMGVQGAGGGAWERLGREQLDGFIVKPLRCVQTVMAVHECITNRGNHVKKATKL</sequence>
<keyword evidence="2" id="KW-0902">Two-component regulatory system</keyword>
<dbReference type="SUPFAM" id="SSF47384">
    <property type="entry name" value="Homodimeric domain of signal transducing histidine kinase"/>
    <property type="match status" value="1"/>
</dbReference>
<feature type="compositionally biased region" description="Basic and acidic residues" evidence="4">
    <location>
        <begin position="62"/>
        <end position="76"/>
    </location>
</feature>
<feature type="compositionally biased region" description="Polar residues" evidence="4">
    <location>
        <begin position="20"/>
        <end position="29"/>
    </location>
</feature>
<dbReference type="HOGENOM" id="CLU_378959_0_0_1"/>
<name>A0A086T7S1_HAPC1</name>
<dbReference type="EMBL" id="JPKY01000032">
    <property type="protein sequence ID" value="KFH45403.1"/>
    <property type="molecule type" value="Genomic_DNA"/>
</dbReference>
<dbReference type="PANTHER" id="PTHR45339">
    <property type="entry name" value="HYBRID SIGNAL TRANSDUCTION HISTIDINE KINASE J"/>
    <property type="match status" value="1"/>
</dbReference>
<dbReference type="PROSITE" id="PS50110">
    <property type="entry name" value="RESPONSE_REGULATORY"/>
    <property type="match status" value="1"/>
</dbReference>
<dbReference type="InterPro" id="IPR011006">
    <property type="entry name" value="CheY-like_superfamily"/>
</dbReference>
<dbReference type="CDD" id="cd00082">
    <property type="entry name" value="HisKA"/>
    <property type="match status" value="1"/>
</dbReference>
<protein>
    <submittedName>
        <fullName evidence="6">Histidine protein kinase-like protein</fullName>
    </submittedName>
</protein>
<dbReference type="Pfam" id="PF00512">
    <property type="entry name" value="HisKA"/>
    <property type="match status" value="1"/>
</dbReference>
<dbReference type="Pfam" id="PF00072">
    <property type="entry name" value="Response_reg"/>
    <property type="match status" value="1"/>
</dbReference>
<dbReference type="InterPro" id="IPR036097">
    <property type="entry name" value="HisK_dim/P_sf"/>
</dbReference>
<feature type="domain" description="Response regulatory" evidence="5">
    <location>
        <begin position="600"/>
        <end position="718"/>
    </location>
</feature>
<feature type="region of interest" description="Disordered" evidence="4">
    <location>
        <begin position="19"/>
        <end position="44"/>
    </location>
</feature>
<organism evidence="6 7">
    <name type="scientific">Hapsidospora chrysogenum (strain ATCC 11550 / CBS 779.69 / DSM 880 / IAM 14645 / JCM 23072 / IMI 49137)</name>
    <name type="common">Acremonium chrysogenum</name>
    <dbReference type="NCBI Taxonomy" id="857340"/>
    <lineage>
        <taxon>Eukaryota</taxon>
        <taxon>Fungi</taxon>
        <taxon>Dikarya</taxon>
        <taxon>Ascomycota</taxon>
        <taxon>Pezizomycotina</taxon>
        <taxon>Sordariomycetes</taxon>
        <taxon>Hypocreomycetidae</taxon>
        <taxon>Hypocreales</taxon>
        <taxon>Bionectriaceae</taxon>
        <taxon>Hapsidospora</taxon>
    </lineage>
</organism>
<keyword evidence="6" id="KW-0418">Kinase</keyword>
<dbReference type="OrthoDB" id="21225at2759"/>
<feature type="region of interest" description="Disordered" evidence="4">
    <location>
        <begin position="137"/>
        <end position="157"/>
    </location>
</feature>
<evidence type="ECO:0000313" key="7">
    <source>
        <dbReference type="Proteomes" id="UP000029964"/>
    </source>
</evidence>
<reference evidence="7" key="1">
    <citation type="journal article" date="2014" name="Genome Announc.">
        <title>Genome sequence and annotation of Acremonium chrysogenum, producer of the beta-lactam antibiotic cephalosporin C.</title>
        <authorList>
            <person name="Terfehr D."/>
            <person name="Dahlmann T.A."/>
            <person name="Specht T."/>
            <person name="Zadra I."/>
            <person name="Kuernsteiner H."/>
            <person name="Kueck U."/>
        </authorList>
    </citation>
    <scope>NUCLEOTIDE SEQUENCE [LARGE SCALE GENOMIC DNA]</scope>
    <source>
        <strain evidence="7">ATCC 11550 / CBS 779.69 / DSM 880 / IAM 14645 / JCM 23072 / IMI 49137</strain>
    </source>
</reference>
<dbReference type="Gene3D" id="1.10.287.130">
    <property type="match status" value="1"/>
</dbReference>
<feature type="region of interest" description="Disordered" evidence="4">
    <location>
        <begin position="62"/>
        <end position="92"/>
    </location>
</feature>
<dbReference type="InterPro" id="IPR001789">
    <property type="entry name" value="Sig_transdc_resp-reg_receiver"/>
</dbReference>
<comment type="caution">
    <text evidence="6">The sequence shown here is derived from an EMBL/GenBank/DDBJ whole genome shotgun (WGS) entry which is preliminary data.</text>
</comment>
<dbReference type="SMART" id="SM00448">
    <property type="entry name" value="REC"/>
    <property type="match status" value="1"/>
</dbReference>
<dbReference type="Gene3D" id="3.40.50.2300">
    <property type="match status" value="1"/>
</dbReference>
<evidence type="ECO:0000256" key="3">
    <source>
        <dbReference type="PROSITE-ProRule" id="PRU00169"/>
    </source>
</evidence>
<dbReference type="Gene3D" id="3.30.565.10">
    <property type="entry name" value="Histidine kinase-like ATPase, C-terminal domain"/>
    <property type="match status" value="1"/>
</dbReference>
<evidence type="ECO:0000313" key="6">
    <source>
        <dbReference type="EMBL" id="KFH45403.1"/>
    </source>
</evidence>
<evidence type="ECO:0000256" key="4">
    <source>
        <dbReference type="SAM" id="MobiDB-lite"/>
    </source>
</evidence>
<dbReference type="InterPro" id="IPR003661">
    <property type="entry name" value="HisK_dim/P_dom"/>
</dbReference>
<dbReference type="AlphaFoldDB" id="A0A086T7S1"/>
<dbReference type="InterPro" id="IPR036890">
    <property type="entry name" value="HATPase_C_sf"/>
</dbReference>
<dbReference type="GO" id="GO:0071474">
    <property type="term" value="P:cellular hyperosmotic response"/>
    <property type="evidence" value="ECO:0007669"/>
    <property type="project" value="TreeGrafter"/>
</dbReference>
<feature type="modified residue" description="4-aspartylphosphate" evidence="3">
    <location>
        <position position="649"/>
    </location>
</feature>
<proteinExistence type="predicted"/>
<gene>
    <name evidence="6" type="ORF">ACRE_037600</name>
</gene>